<dbReference type="Gramene" id="mRNA:HanXRQr2_Chr05g0233511">
    <property type="protein sequence ID" value="mRNA:HanXRQr2_Chr05g0233511"/>
    <property type="gene ID" value="HanXRQr2_Chr05g0233511"/>
</dbReference>
<reference evidence="2" key="2">
    <citation type="submission" date="2020-06" db="EMBL/GenBank/DDBJ databases">
        <title>Helianthus annuus Genome sequencing and assembly Release 2.</title>
        <authorList>
            <person name="Gouzy J."/>
            <person name="Langlade N."/>
            <person name="Munos S."/>
        </authorList>
    </citation>
    <scope>NUCLEOTIDE SEQUENCE</scope>
    <source>
        <tissue evidence="2">Leaves</tissue>
    </source>
</reference>
<dbReference type="EMBL" id="MNCJ02000320">
    <property type="protein sequence ID" value="KAF5807423.1"/>
    <property type="molecule type" value="Genomic_DNA"/>
</dbReference>
<reference evidence="2" key="1">
    <citation type="journal article" date="2017" name="Nature">
        <title>The sunflower genome provides insights into oil metabolism, flowering and Asterid evolution.</title>
        <authorList>
            <person name="Badouin H."/>
            <person name="Gouzy J."/>
            <person name="Grassa C.J."/>
            <person name="Murat F."/>
            <person name="Staton S.E."/>
            <person name="Cottret L."/>
            <person name="Lelandais-Briere C."/>
            <person name="Owens G.L."/>
            <person name="Carrere S."/>
            <person name="Mayjonade B."/>
            <person name="Legrand L."/>
            <person name="Gill N."/>
            <person name="Kane N.C."/>
            <person name="Bowers J.E."/>
            <person name="Hubner S."/>
            <person name="Bellec A."/>
            <person name="Berard A."/>
            <person name="Berges H."/>
            <person name="Blanchet N."/>
            <person name="Boniface M.C."/>
            <person name="Brunel D."/>
            <person name="Catrice O."/>
            <person name="Chaidir N."/>
            <person name="Claudel C."/>
            <person name="Donnadieu C."/>
            <person name="Faraut T."/>
            <person name="Fievet G."/>
            <person name="Helmstetter N."/>
            <person name="King M."/>
            <person name="Knapp S.J."/>
            <person name="Lai Z."/>
            <person name="Le Paslier M.C."/>
            <person name="Lippi Y."/>
            <person name="Lorenzon L."/>
            <person name="Mandel J.R."/>
            <person name="Marage G."/>
            <person name="Marchand G."/>
            <person name="Marquand E."/>
            <person name="Bret-Mestries E."/>
            <person name="Morien E."/>
            <person name="Nambeesan S."/>
            <person name="Nguyen T."/>
            <person name="Pegot-Espagnet P."/>
            <person name="Pouilly N."/>
            <person name="Raftis F."/>
            <person name="Sallet E."/>
            <person name="Schiex T."/>
            <person name="Thomas J."/>
            <person name="Vandecasteele C."/>
            <person name="Vares D."/>
            <person name="Vear F."/>
            <person name="Vautrin S."/>
            <person name="Crespi M."/>
            <person name="Mangin B."/>
            <person name="Burke J.M."/>
            <person name="Salse J."/>
            <person name="Munos S."/>
            <person name="Vincourt P."/>
            <person name="Rieseberg L.H."/>
            <person name="Langlade N.B."/>
        </authorList>
    </citation>
    <scope>NUCLEOTIDE SEQUENCE</scope>
    <source>
        <tissue evidence="2">Leaves</tissue>
    </source>
</reference>
<dbReference type="GO" id="GO:0004222">
    <property type="term" value="F:metalloendopeptidase activity"/>
    <property type="evidence" value="ECO:0007669"/>
    <property type="project" value="InterPro"/>
</dbReference>
<dbReference type="GO" id="GO:0005524">
    <property type="term" value="F:ATP binding"/>
    <property type="evidence" value="ECO:0007669"/>
    <property type="project" value="InterPro"/>
</dbReference>
<dbReference type="SUPFAM" id="SSF140990">
    <property type="entry name" value="FtsH protease domain-like"/>
    <property type="match status" value="1"/>
</dbReference>
<feature type="domain" description="Peptidase M41" evidence="1">
    <location>
        <begin position="27"/>
        <end position="102"/>
    </location>
</feature>
<dbReference type="InterPro" id="IPR000642">
    <property type="entry name" value="Peptidase_M41"/>
</dbReference>
<dbReference type="PANTHER" id="PTHR23076">
    <property type="entry name" value="METALLOPROTEASE M41 FTSH"/>
    <property type="match status" value="1"/>
</dbReference>
<evidence type="ECO:0000313" key="2">
    <source>
        <dbReference type="EMBL" id="KAF5807423.1"/>
    </source>
</evidence>
<protein>
    <submittedName>
        <fullName evidence="2">Peptidase M41</fullName>
    </submittedName>
</protein>
<dbReference type="InterPro" id="IPR037219">
    <property type="entry name" value="Peptidase_M41-like"/>
</dbReference>
<name>A0A9K3J2V7_HELAN</name>
<evidence type="ECO:0000313" key="3">
    <source>
        <dbReference type="Proteomes" id="UP000215914"/>
    </source>
</evidence>
<keyword evidence="3" id="KW-1185">Reference proteome</keyword>
<sequence length="120" mass="13635">MIFHSSHVIPVFFLRVMLIMYVYRTVRKVSSCGMSDVIGPVHIKERPGSEMQSRIDAEVVKLLKDAYERVKSLLKKHEKSLHILANALLEYKTLNAEEIKRILEQGQAGAISAISDELVQ</sequence>
<proteinExistence type="predicted"/>
<dbReference type="Proteomes" id="UP000215914">
    <property type="component" value="Unassembled WGS sequence"/>
</dbReference>
<evidence type="ECO:0000259" key="1">
    <source>
        <dbReference type="Pfam" id="PF01434"/>
    </source>
</evidence>
<organism evidence="2 3">
    <name type="scientific">Helianthus annuus</name>
    <name type="common">Common sunflower</name>
    <dbReference type="NCBI Taxonomy" id="4232"/>
    <lineage>
        <taxon>Eukaryota</taxon>
        <taxon>Viridiplantae</taxon>
        <taxon>Streptophyta</taxon>
        <taxon>Embryophyta</taxon>
        <taxon>Tracheophyta</taxon>
        <taxon>Spermatophyta</taxon>
        <taxon>Magnoliopsida</taxon>
        <taxon>eudicotyledons</taxon>
        <taxon>Gunneridae</taxon>
        <taxon>Pentapetalae</taxon>
        <taxon>asterids</taxon>
        <taxon>campanulids</taxon>
        <taxon>Asterales</taxon>
        <taxon>Asteraceae</taxon>
        <taxon>Asteroideae</taxon>
        <taxon>Heliantheae alliance</taxon>
        <taxon>Heliantheae</taxon>
        <taxon>Helianthus</taxon>
    </lineage>
</organism>
<dbReference type="GO" id="GO:0004176">
    <property type="term" value="F:ATP-dependent peptidase activity"/>
    <property type="evidence" value="ECO:0007669"/>
    <property type="project" value="InterPro"/>
</dbReference>
<dbReference type="Gene3D" id="1.20.58.760">
    <property type="entry name" value="Peptidase M41"/>
    <property type="match status" value="1"/>
</dbReference>
<dbReference type="AlphaFoldDB" id="A0A9K3J2V7"/>
<dbReference type="Pfam" id="PF01434">
    <property type="entry name" value="Peptidase_M41"/>
    <property type="match status" value="1"/>
</dbReference>
<dbReference type="PANTHER" id="PTHR23076:SF97">
    <property type="entry name" value="ATP-DEPENDENT ZINC METALLOPROTEASE YME1L1"/>
    <property type="match status" value="1"/>
</dbReference>
<gene>
    <name evidence="2" type="ORF">HanXRQr2_Chr05g0233511</name>
</gene>
<comment type="caution">
    <text evidence="2">The sequence shown here is derived from an EMBL/GenBank/DDBJ whole genome shotgun (WGS) entry which is preliminary data.</text>
</comment>
<accession>A0A9K3J2V7</accession>
<dbReference type="GO" id="GO:0006508">
    <property type="term" value="P:proteolysis"/>
    <property type="evidence" value="ECO:0007669"/>
    <property type="project" value="InterPro"/>
</dbReference>